<dbReference type="PANTHER" id="PTHR10366">
    <property type="entry name" value="NAD DEPENDENT EPIMERASE/DEHYDRATASE"/>
    <property type="match status" value="1"/>
</dbReference>
<dbReference type="Pfam" id="PF01370">
    <property type="entry name" value="Epimerase"/>
    <property type="match status" value="1"/>
</dbReference>
<evidence type="ECO:0000313" key="5">
    <source>
        <dbReference type="Proteomes" id="UP000518752"/>
    </source>
</evidence>
<dbReference type="OrthoDB" id="2735536at2759"/>
<dbReference type="EMBL" id="JAACJN010000147">
    <property type="protein sequence ID" value="KAF5366892.1"/>
    <property type="molecule type" value="Genomic_DNA"/>
</dbReference>
<keyword evidence="1" id="KW-0560">Oxidoreductase</keyword>
<organism evidence="4 5">
    <name type="scientific">Collybiopsis confluens</name>
    <dbReference type="NCBI Taxonomy" id="2823264"/>
    <lineage>
        <taxon>Eukaryota</taxon>
        <taxon>Fungi</taxon>
        <taxon>Dikarya</taxon>
        <taxon>Basidiomycota</taxon>
        <taxon>Agaricomycotina</taxon>
        <taxon>Agaricomycetes</taxon>
        <taxon>Agaricomycetidae</taxon>
        <taxon>Agaricales</taxon>
        <taxon>Marasmiineae</taxon>
        <taxon>Omphalotaceae</taxon>
        <taxon>Collybiopsis</taxon>
    </lineage>
</organism>
<evidence type="ECO:0000256" key="1">
    <source>
        <dbReference type="ARBA" id="ARBA00023002"/>
    </source>
</evidence>
<accession>A0A8H5LRI1</accession>
<name>A0A8H5LRI1_9AGAR</name>
<dbReference type="AlphaFoldDB" id="A0A8H5LRI1"/>
<dbReference type="Gene3D" id="3.40.50.720">
    <property type="entry name" value="NAD(P)-binding Rossmann-like Domain"/>
    <property type="match status" value="1"/>
</dbReference>
<proteinExistence type="inferred from homology"/>
<keyword evidence="5" id="KW-1185">Reference proteome</keyword>
<evidence type="ECO:0000313" key="4">
    <source>
        <dbReference type="EMBL" id="KAF5366892.1"/>
    </source>
</evidence>
<dbReference type="Proteomes" id="UP000518752">
    <property type="component" value="Unassembled WGS sequence"/>
</dbReference>
<dbReference type="InterPro" id="IPR036291">
    <property type="entry name" value="NAD(P)-bd_dom_sf"/>
</dbReference>
<comment type="caution">
    <text evidence="4">The sequence shown here is derived from an EMBL/GenBank/DDBJ whole genome shotgun (WGS) entry which is preliminary data.</text>
</comment>
<dbReference type="GO" id="GO:0016616">
    <property type="term" value="F:oxidoreductase activity, acting on the CH-OH group of donors, NAD or NADP as acceptor"/>
    <property type="evidence" value="ECO:0007669"/>
    <property type="project" value="TreeGrafter"/>
</dbReference>
<sequence>MSLTGGSGFLGSHILSQLLQQGYTVRAAIRDSKAAQIRQTYQSYSSQLEVVSISDIATDQFPDALKGVTAVIHTAAPLALRVSSSEELVKGAVDGILNVITQAERAGVTKIVATSTVLTAATPSMTFTDKDWYPTTKEAALGSNGVEAYQAAKTIAEQELWKFADKHPHVEVVTLNPPYLYGPFAENFKLPKPDYGAFSTNALIYQLLSPQGKFPDYPLYIDVRDVAKAHILALSSLPTSSAGRKRLILSSPHEVDFTEIIELIKRKRPELEGRLTKTVPPQFPFKRLPFDIKRVETVIGLKEADYSGLEDTLLATIDGLIKFENEWKAKGYEVEVPKW</sequence>
<reference evidence="4 5" key="1">
    <citation type="journal article" date="2020" name="ISME J.">
        <title>Uncovering the hidden diversity of litter-decomposition mechanisms in mushroom-forming fungi.</title>
        <authorList>
            <person name="Floudas D."/>
            <person name="Bentzer J."/>
            <person name="Ahren D."/>
            <person name="Johansson T."/>
            <person name="Persson P."/>
            <person name="Tunlid A."/>
        </authorList>
    </citation>
    <scope>NUCLEOTIDE SEQUENCE [LARGE SCALE GENOMIC DNA]</scope>
    <source>
        <strain evidence="4 5">CBS 406.79</strain>
    </source>
</reference>
<comment type="similarity">
    <text evidence="2">Belongs to the NAD(P)-dependent epimerase/dehydratase family. Dihydroflavonol-4-reductase subfamily.</text>
</comment>
<feature type="domain" description="NAD-dependent epimerase/dehydratase" evidence="3">
    <location>
        <begin position="3"/>
        <end position="236"/>
    </location>
</feature>
<protein>
    <recommendedName>
        <fullName evidence="3">NAD-dependent epimerase/dehydratase domain-containing protein</fullName>
    </recommendedName>
</protein>
<dbReference type="InterPro" id="IPR050425">
    <property type="entry name" value="NAD(P)_dehydrat-like"/>
</dbReference>
<evidence type="ECO:0000259" key="3">
    <source>
        <dbReference type="Pfam" id="PF01370"/>
    </source>
</evidence>
<dbReference type="SUPFAM" id="SSF51735">
    <property type="entry name" value="NAD(P)-binding Rossmann-fold domains"/>
    <property type="match status" value="1"/>
</dbReference>
<gene>
    <name evidence="4" type="ORF">D9757_011386</name>
</gene>
<dbReference type="InterPro" id="IPR001509">
    <property type="entry name" value="Epimerase_deHydtase"/>
</dbReference>
<dbReference type="PANTHER" id="PTHR10366:SF564">
    <property type="entry name" value="STEROL-4-ALPHA-CARBOXYLATE 3-DEHYDROGENASE, DECARBOXYLATING"/>
    <property type="match status" value="1"/>
</dbReference>
<evidence type="ECO:0000256" key="2">
    <source>
        <dbReference type="ARBA" id="ARBA00023445"/>
    </source>
</evidence>